<protein>
    <submittedName>
        <fullName evidence="5">Outer membrane protein</fullName>
    </submittedName>
</protein>
<dbReference type="PANTHER" id="PTHR35089">
    <property type="entry name" value="CHAPERONE PROTEIN SKP"/>
    <property type="match status" value="1"/>
</dbReference>
<evidence type="ECO:0000313" key="6">
    <source>
        <dbReference type="Proteomes" id="UP001204445"/>
    </source>
</evidence>
<dbReference type="PANTHER" id="PTHR35089:SF1">
    <property type="entry name" value="CHAPERONE PROTEIN SKP"/>
    <property type="match status" value="1"/>
</dbReference>
<dbReference type="EMBL" id="JANUCT010000003">
    <property type="protein sequence ID" value="MCS3902526.1"/>
    <property type="molecule type" value="Genomic_DNA"/>
</dbReference>
<organism evidence="5 6">
    <name type="scientific">Methylohalomonas lacus</name>
    <dbReference type="NCBI Taxonomy" id="398773"/>
    <lineage>
        <taxon>Bacteria</taxon>
        <taxon>Pseudomonadati</taxon>
        <taxon>Pseudomonadota</taxon>
        <taxon>Gammaproteobacteria</taxon>
        <taxon>Methylohalomonadales</taxon>
        <taxon>Methylohalomonadaceae</taxon>
        <taxon>Methylohalomonas</taxon>
    </lineage>
</organism>
<dbReference type="GO" id="GO:0005829">
    <property type="term" value="C:cytosol"/>
    <property type="evidence" value="ECO:0007669"/>
    <property type="project" value="TreeGrafter"/>
</dbReference>
<feature type="coiled-coil region" evidence="3">
    <location>
        <begin position="80"/>
        <end position="107"/>
    </location>
</feature>
<reference evidence="5" key="1">
    <citation type="submission" date="2022-08" db="EMBL/GenBank/DDBJ databases">
        <title>Genomic Encyclopedia of Type Strains, Phase III (KMG-III): the genomes of soil and plant-associated and newly described type strains.</title>
        <authorList>
            <person name="Whitman W."/>
        </authorList>
    </citation>
    <scope>NUCLEOTIDE SEQUENCE</scope>
    <source>
        <strain evidence="5">HMT 1</strain>
    </source>
</reference>
<evidence type="ECO:0000256" key="2">
    <source>
        <dbReference type="PIRNR" id="PIRNR002094"/>
    </source>
</evidence>
<evidence type="ECO:0000256" key="3">
    <source>
        <dbReference type="SAM" id="Coils"/>
    </source>
</evidence>
<comment type="caution">
    <text evidence="5">The sequence shown here is derived from an EMBL/GenBank/DDBJ whole genome shotgun (WGS) entry which is preliminary data.</text>
</comment>
<evidence type="ECO:0000256" key="4">
    <source>
        <dbReference type="SAM" id="SignalP"/>
    </source>
</evidence>
<name>A0AAE3HHP5_9GAMM</name>
<accession>A0AAE3HHP5</accession>
<evidence type="ECO:0000313" key="5">
    <source>
        <dbReference type="EMBL" id="MCS3902526.1"/>
    </source>
</evidence>
<dbReference type="Gene3D" id="3.30.910.20">
    <property type="entry name" value="Skp domain"/>
    <property type="match status" value="1"/>
</dbReference>
<feature type="signal peptide" evidence="4">
    <location>
        <begin position="1"/>
        <end position="23"/>
    </location>
</feature>
<keyword evidence="3" id="KW-0175">Coiled coil</keyword>
<feature type="chain" id="PRO_5042224966" evidence="4">
    <location>
        <begin position="24"/>
        <end position="175"/>
    </location>
</feature>
<dbReference type="Pfam" id="PF03938">
    <property type="entry name" value="OmpH"/>
    <property type="match status" value="1"/>
</dbReference>
<dbReference type="GO" id="GO:0051082">
    <property type="term" value="F:unfolded protein binding"/>
    <property type="evidence" value="ECO:0007669"/>
    <property type="project" value="InterPro"/>
</dbReference>
<dbReference type="SMART" id="SM00935">
    <property type="entry name" value="OmpH"/>
    <property type="match status" value="1"/>
</dbReference>
<gene>
    <name evidence="5" type="ORF">J2T55_000530</name>
</gene>
<dbReference type="PIRSF" id="PIRSF002094">
    <property type="entry name" value="OMP26_Skp"/>
    <property type="match status" value="1"/>
</dbReference>
<dbReference type="RefSeq" id="WP_259054069.1">
    <property type="nucleotide sequence ID" value="NZ_JANUCT010000003.1"/>
</dbReference>
<dbReference type="SUPFAM" id="SSF111384">
    <property type="entry name" value="OmpH-like"/>
    <property type="match status" value="1"/>
</dbReference>
<dbReference type="GO" id="GO:0050821">
    <property type="term" value="P:protein stabilization"/>
    <property type="evidence" value="ECO:0007669"/>
    <property type="project" value="TreeGrafter"/>
</dbReference>
<keyword evidence="6" id="KW-1185">Reference proteome</keyword>
<keyword evidence="1 4" id="KW-0732">Signal</keyword>
<dbReference type="AlphaFoldDB" id="A0AAE3HHP5"/>
<dbReference type="InterPro" id="IPR005632">
    <property type="entry name" value="Chaperone_Skp"/>
</dbReference>
<dbReference type="Proteomes" id="UP001204445">
    <property type="component" value="Unassembled WGS sequence"/>
</dbReference>
<evidence type="ECO:0000256" key="1">
    <source>
        <dbReference type="ARBA" id="ARBA00022729"/>
    </source>
</evidence>
<proteinExistence type="inferred from homology"/>
<comment type="similarity">
    <text evidence="2">Belongs to the skp family.</text>
</comment>
<sequence length="175" mass="19960">MKSITASFFIAVVLMLSAPVVSSQEVKIGAVNAVRILENSPQAKAAREKIQREFAPRDRELVEDQKRLKEMEDRLSKDGAIMSEAERSELERKIVQLKRDMKRSQDEFRDDLNFRRNEEFGEIQKSILQAIQTVAKDMGYDIVLGEGVIYASKKVDISDQVIEYLRKQHESGGGQ</sequence>
<dbReference type="InterPro" id="IPR024930">
    <property type="entry name" value="Skp_dom_sf"/>
</dbReference>